<feature type="region of interest" description="Disordered" evidence="1">
    <location>
        <begin position="150"/>
        <end position="197"/>
    </location>
</feature>
<organism evidence="2 3">
    <name type="scientific">Perilla frutescens var. hirtella</name>
    <name type="common">Perilla citriodora</name>
    <name type="synonym">Perilla setoyensis</name>
    <dbReference type="NCBI Taxonomy" id="608512"/>
    <lineage>
        <taxon>Eukaryota</taxon>
        <taxon>Viridiplantae</taxon>
        <taxon>Streptophyta</taxon>
        <taxon>Embryophyta</taxon>
        <taxon>Tracheophyta</taxon>
        <taxon>Spermatophyta</taxon>
        <taxon>Magnoliopsida</taxon>
        <taxon>eudicotyledons</taxon>
        <taxon>Gunneridae</taxon>
        <taxon>Pentapetalae</taxon>
        <taxon>asterids</taxon>
        <taxon>lamiids</taxon>
        <taxon>Lamiales</taxon>
        <taxon>Lamiaceae</taxon>
        <taxon>Nepetoideae</taxon>
        <taxon>Elsholtzieae</taxon>
        <taxon>Perilla</taxon>
    </lineage>
</organism>
<dbReference type="AlphaFoldDB" id="A0AAD4ITQ8"/>
<evidence type="ECO:0000256" key="1">
    <source>
        <dbReference type="SAM" id="MobiDB-lite"/>
    </source>
</evidence>
<dbReference type="Proteomes" id="UP001190926">
    <property type="component" value="Unassembled WGS sequence"/>
</dbReference>
<gene>
    <name evidence="2" type="ORF">C2S53_017041</name>
</gene>
<evidence type="ECO:0000313" key="2">
    <source>
        <dbReference type="EMBL" id="KAH6820998.1"/>
    </source>
</evidence>
<dbReference type="EMBL" id="SDAM02002865">
    <property type="protein sequence ID" value="KAH6820998.1"/>
    <property type="molecule type" value="Genomic_DNA"/>
</dbReference>
<evidence type="ECO:0000313" key="3">
    <source>
        <dbReference type="Proteomes" id="UP001190926"/>
    </source>
</evidence>
<name>A0AAD4ITQ8_PERFH</name>
<keyword evidence="3" id="KW-1185">Reference proteome</keyword>
<protein>
    <submittedName>
        <fullName evidence="2">Uncharacterized protein</fullName>
    </submittedName>
</protein>
<proteinExistence type="predicted"/>
<comment type="caution">
    <text evidence="2">The sequence shown here is derived from an EMBL/GenBank/DDBJ whole genome shotgun (WGS) entry which is preliminary data.</text>
</comment>
<sequence length="197" mass="21879">MWHHLLPLPHQRAGVSILTGPLNKHLALVECGRPREFYVITSSKCIIYLMLHQFWNNTYSEGGGEMRNREGIGTQRSVHEVAESVLEAIHAGVNLTNPDLLVYMPQGEACWYYMKDLFVEVIELSDTIGQAVGQGDDSVQVREFPRALFDSSDSTSYSHHQSSESRYESGVVNQSSYSLGSPTTLGLPNPSDGSDSF</sequence>
<reference evidence="2 3" key="1">
    <citation type="journal article" date="2021" name="Nat. Commun.">
        <title>Incipient diploidization of the medicinal plant Perilla within 10,000 years.</title>
        <authorList>
            <person name="Zhang Y."/>
            <person name="Shen Q."/>
            <person name="Leng L."/>
            <person name="Zhang D."/>
            <person name="Chen S."/>
            <person name="Shi Y."/>
            <person name="Ning Z."/>
            <person name="Chen S."/>
        </authorList>
    </citation>
    <scope>NUCLEOTIDE SEQUENCE [LARGE SCALE GENOMIC DNA]</scope>
    <source>
        <strain evidence="3">cv. PC099</strain>
    </source>
</reference>
<feature type="compositionally biased region" description="Low complexity" evidence="1">
    <location>
        <begin position="150"/>
        <end position="160"/>
    </location>
</feature>
<accession>A0AAD4ITQ8</accession>
<feature type="compositionally biased region" description="Polar residues" evidence="1">
    <location>
        <begin position="171"/>
        <end position="197"/>
    </location>
</feature>